<dbReference type="AlphaFoldDB" id="A0A6C0BMH4"/>
<sequence>MGQPDNDEKRRWKCLVQFGKPSKIYHATREDHRFLDYLRRHLHVLLGNLDAAETIIRWLLRERLAELKPGHYELVKNHWAHKLSPHGFLKMSAIFVDFKVPIDFEFFHQYMWSFRVLGYDPGKSFMFYLNWTNDPNILSQISQYFPTSLLELVKMLLLVLNRQCRHMFSSMINPWTQVKHHILFFVFANWQISEFRIARPLNTISP</sequence>
<reference evidence="1" key="1">
    <citation type="journal article" date="2020" name="Nature">
        <title>Giant virus diversity and host interactions through global metagenomics.</title>
        <authorList>
            <person name="Schulz F."/>
            <person name="Roux S."/>
            <person name="Paez-Espino D."/>
            <person name="Jungbluth S."/>
            <person name="Walsh D.A."/>
            <person name="Denef V.J."/>
            <person name="McMahon K.D."/>
            <person name="Konstantinidis K.T."/>
            <person name="Eloe-Fadrosh E.A."/>
            <person name="Kyrpides N.C."/>
            <person name="Woyke T."/>
        </authorList>
    </citation>
    <scope>NUCLEOTIDE SEQUENCE</scope>
    <source>
        <strain evidence="1">GVMAG-M-3300017989-17</strain>
    </source>
</reference>
<protein>
    <submittedName>
        <fullName evidence="1">Uncharacterized protein</fullName>
    </submittedName>
</protein>
<dbReference type="EMBL" id="MN739203">
    <property type="protein sequence ID" value="QHS93386.1"/>
    <property type="molecule type" value="Genomic_DNA"/>
</dbReference>
<accession>A0A6C0BMH4</accession>
<proteinExistence type="predicted"/>
<evidence type="ECO:0000313" key="1">
    <source>
        <dbReference type="EMBL" id="QHS93386.1"/>
    </source>
</evidence>
<organism evidence="1">
    <name type="scientific">viral metagenome</name>
    <dbReference type="NCBI Taxonomy" id="1070528"/>
    <lineage>
        <taxon>unclassified sequences</taxon>
        <taxon>metagenomes</taxon>
        <taxon>organismal metagenomes</taxon>
    </lineage>
</organism>
<name>A0A6C0BMH4_9ZZZZ</name>